<organism evidence="2 3">
    <name type="scientific">Sedimentitalea nanhaiensis</name>
    <dbReference type="NCBI Taxonomy" id="999627"/>
    <lineage>
        <taxon>Bacteria</taxon>
        <taxon>Pseudomonadati</taxon>
        <taxon>Pseudomonadota</taxon>
        <taxon>Alphaproteobacteria</taxon>
        <taxon>Rhodobacterales</taxon>
        <taxon>Paracoccaceae</taxon>
        <taxon>Sedimentitalea</taxon>
    </lineage>
</organism>
<evidence type="ECO:0000256" key="1">
    <source>
        <dbReference type="SAM" id="MobiDB-lite"/>
    </source>
</evidence>
<dbReference type="eggNOG" id="ENOG5032YP1">
    <property type="taxonomic scope" value="Bacteria"/>
</dbReference>
<accession>A0A1I7BDE2</accession>
<protein>
    <recommendedName>
        <fullName evidence="4">DUF2497 domain-containing protein</fullName>
    </recommendedName>
</protein>
<dbReference type="STRING" id="999627.SAMN05216236_109104"/>
<proteinExistence type="predicted"/>
<evidence type="ECO:0008006" key="4">
    <source>
        <dbReference type="Google" id="ProtNLM"/>
    </source>
</evidence>
<reference evidence="2 3" key="1">
    <citation type="submission" date="2016-10" db="EMBL/GenBank/DDBJ databases">
        <authorList>
            <person name="de Groot N.N."/>
        </authorList>
    </citation>
    <scope>NUCLEOTIDE SEQUENCE [LARGE SCALE GENOMIC DNA]</scope>
    <source>
        <strain evidence="2 3">CGMCC 1.10959</strain>
    </source>
</reference>
<evidence type="ECO:0000313" key="2">
    <source>
        <dbReference type="EMBL" id="SFT85141.1"/>
    </source>
</evidence>
<feature type="compositionally biased region" description="Polar residues" evidence="1">
    <location>
        <begin position="166"/>
        <end position="175"/>
    </location>
</feature>
<evidence type="ECO:0000313" key="3">
    <source>
        <dbReference type="Proteomes" id="UP000182466"/>
    </source>
</evidence>
<dbReference type="EMBL" id="FPAW01000009">
    <property type="protein sequence ID" value="SFT85141.1"/>
    <property type="molecule type" value="Genomic_DNA"/>
</dbReference>
<feature type="compositionally biased region" description="Basic and acidic residues" evidence="1">
    <location>
        <begin position="125"/>
        <end position="144"/>
    </location>
</feature>
<dbReference type="Proteomes" id="UP000182466">
    <property type="component" value="Unassembled WGS sequence"/>
</dbReference>
<feature type="region of interest" description="Disordered" evidence="1">
    <location>
        <begin position="119"/>
        <end position="309"/>
    </location>
</feature>
<gene>
    <name evidence="2" type="ORF">SAMN05216236_109104</name>
</gene>
<dbReference type="OrthoDB" id="7875768at2"/>
<keyword evidence="3" id="KW-1185">Reference proteome</keyword>
<sequence length="361" mass="38692">MSDPVTNIEIEDVLSSIRRLVVDEKGPVSGLPDRGWSDVRDRLVLTPSLRVREVSDGSNPDIQTDDCDVTDVQHREADRSVAEPNDSFADRPVQLSGDEAVVGCGADGENLDFSEVFAQLDGGSDDARASREQPSGDRTQRDEAGSSAPPWRDPESFLMKAAQLARQANAQTTPDSVPADILNWLNDTEEQPLGGAGDPERSTADDEAVACAGATPEPSAGTGLPPDLEGDVERPTPGLNVKPGALETDIANSRDRAPNTAVQTVPEERDANPFADDPEPVHEAVTDAADAQTGDPFPDILGDLDPEGVGAASLDQDALREMIADVVREELRGELGERITRNVRKLVRREINRALPTQGWD</sequence>
<name>A0A1I7BDE2_9RHOB</name>
<dbReference type="AlphaFoldDB" id="A0A1I7BDE2"/>
<dbReference type="RefSeq" id="WP_027261743.1">
    <property type="nucleotide sequence ID" value="NZ_FPAW01000009.1"/>
</dbReference>